<evidence type="ECO:0000313" key="4">
    <source>
        <dbReference type="Proteomes" id="UP000029692"/>
    </source>
</evidence>
<dbReference type="OrthoDB" id="975117at2"/>
<name>A0A098QZL5_9SPIO</name>
<feature type="signal peptide" evidence="1">
    <location>
        <begin position="1"/>
        <end position="22"/>
    </location>
</feature>
<evidence type="ECO:0000256" key="1">
    <source>
        <dbReference type="SAM" id="SignalP"/>
    </source>
</evidence>
<evidence type="ECO:0000313" key="3">
    <source>
        <dbReference type="EMBL" id="KGE73159.1"/>
    </source>
</evidence>
<accession>A0A098QZL5</accession>
<protein>
    <recommendedName>
        <fullName evidence="2">Fibronectin type-III domain-containing protein</fullName>
    </recommendedName>
</protein>
<dbReference type="PROSITE" id="PS51257">
    <property type="entry name" value="PROKAR_LIPOPROTEIN"/>
    <property type="match status" value="1"/>
</dbReference>
<reference evidence="3 4" key="1">
    <citation type="submission" date="2014-05" db="EMBL/GenBank/DDBJ databases">
        <title>De novo Genome Sequence of Spirocheata sp.</title>
        <authorList>
            <person name="Shivani Y."/>
            <person name="Subhash Y."/>
            <person name="Tushar L."/>
            <person name="Sasikala C."/>
            <person name="Ramana C.V."/>
        </authorList>
    </citation>
    <scope>NUCLEOTIDE SEQUENCE [LARGE SCALE GENOMIC DNA]</scope>
    <source>
        <strain evidence="3 4">JC230</strain>
    </source>
</reference>
<keyword evidence="4" id="KW-1185">Reference proteome</keyword>
<sequence length="499" mass="52448">MKKLFVLGISILALLIVSVGCANPLVGSDGGAVVVSDLVAAAGVAKVDLTWTDPEVSFSGLKVEYSAEGVETVTVDVAKGDGALSVTDLTAGTEYTFVVKTVAENGVVAAEGASITATPKGSFTAPFTPEVIGIGTPGGWDGNGAMTKVSEYEWTYTFLTDGTDLEFKIRKLGSWDNAYTNLEDTEIAVGTAFELRTGDELPNMSLAVEGEGRITMTFKFENDEGVPELLVEYEESQVAPFSPKLSFVGGTNDGESYYMGMVTQNEWEITMDVTAGDTLEFVIGNNDDSTRYGDAASHSLVNNTAFDAAAYGDGESGTSITYTVPASNGKVTISYYFAGQEGDSDTPEILLSYVSPANITFQFRNFTGLANGTADLVGDFTVSGWTHGAYTLNFDASGNADVTVSDQEGLNKILFRLVVGGGDWSAPAGVDYSVLEPNAWNNLDDDHSYDSGDSNWGIGNEGEAKPDGGFAFGSDYTVTIDAAGGGRASMAIDGTTVWE</sequence>
<dbReference type="Gene3D" id="2.60.40.10">
    <property type="entry name" value="Immunoglobulins"/>
    <property type="match status" value="2"/>
</dbReference>
<dbReference type="Proteomes" id="UP000029692">
    <property type="component" value="Unassembled WGS sequence"/>
</dbReference>
<dbReference type="RefSeq" id="WP_037546501.1">
    <property type="nucleotide sequence ID" value="NZ_JNUP01000045.1"/>
</dbReference>
<dbReference type="CDD" id="cd00063">
    <property type="entry name" value="FN3"/>
    <property type="match status" value="1"/>
</dbReference>
<dbReference type="InterPro" id="IPR003961">
    <property type="entry name" value="FN3_dom"/>
</dbReference>
<dbReference type="SUPFAM" id="SSF49265">
    <property type="entry name" value="Fibronectin type III"/>
    <property type="match status" value="1"/>
</dbReference>
<dbReference type="STRING" id="1480694.DC28_05095"/>
<feature type="domain" description="Fibronectin type-III" evidence="2">
    <location>
        <begin position="46"/>
        <end position="110"/>
    </location>
</feature>
<evidence type="ECO:0000259" key="2">
    <source>
        <dbReference type="Pfam" id="PF00041"/>
    </source>
</evidence>
<organism evidence="3 4">
    <name type="scientific">Spirochaeta lutea</name>
    <dbReference type="NCBI Taxonomy" id="1480694"/>
    <lineage>
        <taxon>Bacteria</taxon>
        <taxon>Pseudomonadati</taxon>
        <taxon>Spirochaetota</taxon>
        <taxon>Spirochaetia</taxon>
        <taxon>Spirochaetales</taxon>
        <taxon>Spirochaetaceae</taxon>
        <taxon>Spirochaeta</taxon>
    </lineage>
</organism>
<gene>
    <name evidence="3" type="ORF">DC28_05095</name>
</gene>
<dbReference type="AlphaFoldDB" id="A0A098QZL5"/>
<feature type="chain" id="PRO_5001946477" description="Fibronectin type-III domain-containing protein" evidence="1">
    <location>
        <begin position="23"/>
        <end position="499"/>
    </location>
</feature>
<comment type="caution">
    <text evidence="3">The sequence shown here is derived from an EMBL/GenBank/DDBJ whole genome shotgun (WGS) entry which is preliminary data.</text>
</comment>
<dbReference type="EMBL" id="JNUP01000045">
    <property type="protein sequence ID" value="KGE73159.1"/>
    <property type="molecule type" value="Genomic_DNA"/>
</dbReference>
<keyword evidence="1" id="KW-0732">Signal</keyword>
<dbReference type="Pfam" id="PF00041">
    <property type="entry name" value="fn3"/>
    <property type="match status" value="1"/>
</dbReference>
<dbReference type="InterPro" id="IPR036116">
    <property type="entry name" value="FN3_sf"/>
</dbReference>
<dbReference type="InterPro" id="IPR013783">
    <property type="entry name" value="Ig-like_fold"/>
</dbReference>
<proteinExistence type="predicted"/>